<organism evidence="1">
    <name type="scientific">marine sediment metagenome</name>
    <dbReference type="NCBI Taxonomy" id="412755"/>
    <lineage>
        <taxon>unclassified sequences</taxon>
        <taxon>metagenomes</taxon>
        <taxon>ecological metagenomes</taxon>
    </lineage>
</organism>
<proteinExistence type="predicted"/>
<name>X1KK84_9ZZZZ</name>
<accession>X1KK84</accession>
<comment type="caution">
    <text evidence="1">The sequence shown here is derived from an EMBL/GenBank/DDBJ whole genome shotgun (WGS) entry which is preliminary data.</text>
</comment>
<gene>
    <name evidence="1" type="ORF">S06H3_03765</name>
</gene>
<protein>
    <submittedName>
        <fullName evidence="1">Uncharacterized protein</fullName>
    </submittedName>
</protein>
<dbReference type="AlphaFoldDB" id="X1KK84"/>
<dbReference type="EMBL" id="BARV01001260">
    <property type="protein sequence ID" value="GAH93995.1"/>
    <property type="molecule type" value="Genomic_DNA"/>
</dbReference>
<reference evidence="1" key="1">
    <citation type="journal article" date="2014" name="Front. Microbiol.">
        <title>High frequency of phylogenetically diverse reductive dehalogenase-homologous genes in deep subseafloor sedimentary metagenomes.</title>
        <authorList>
            <person name="Kawai M."/>
            <person name="Futagami T."/>
            <person name="Toyoda A."/>
            <person name="Takaki Y."/>
            <person name="Nishi S."/>
            <person name="Hori S."/>
            <person name="Arai W."/>
            <person name="Tsubouchi T."/>
            <person name="Morono Y."/>
            <person name="Uchiyama I."/>
            <person name="Ito T."/>
            <person name="Fujiyama A."/>
            <person name="Inagaki F."/>
            <person name="Takami H."/>
        </authorList>
    </citation>
    <scope>NUCLEOTIDE SEQUENCE</scope>
    <source>
        <strain evidence="1">Expedition CK06-06</strain>
    </source>
</reference>
<sequence>MWSDAEWFLTDCLNEGYTSWDGQDKESSYPPGDWFHERFDEMYFPNTPKWIRRFENGEEPHYLHELNVVCRLAFDVIDNMPGGVWGISLGELRRMYDGQIPEWLNQGWLDKKGNPADLNQIGHNEDIVAI</sequence>
<evidence type="ECO:0000313" key="1">
    <source>
        <dbReference type="EMBL" id="GAH93995.1"/>
    </source>
</evidence>